<dbReference type="EMBL" id="MCGN01000003">
    <property type="protein sequence ID" value="ORY98842.1"/>
    <property type="molecule type" value="Genomic_DNA"/>
</dbReference>
<accession>A0A1X2HIJ7</accession>
<reference evidence="2 3" key="1">
    <citation type="submission" date="2016-07" db="EMBL/GenBank/DDBJ databases">
        <title>Pervasive Adenine N6-methylation of Active Genes in Fungi.</title>
        <authorList>
            <consortium name="DOE Joint Genome Institute"/>
            <person name="Mondo S.J."/>
            <person name="Dannebaum R.O."/>
            <person name="Kuo R.C."/>
            <person name="Labutti K."/>
            <person name="Haridas S."/>
            <person name="Kuo A."/>
            <person name="Salamov A."/>
            <person name="Ahrendt S.R."/>
            <person name="Lipzen A."/>
            <person name="Sullivan W."/>
            <person name="Andreopoulos W.B."/>
            <person name="Clum A."/>
            <person name="Lindquist E."/>
            <person name="Daum C."/>
            <person name="Ramamoorthy G.K."/>
            <person name="Gryganskyi A."/>
            <person name="Culley D."/>
            <person name="Magnuson J.K."/>
            <person name="James T.Y."/>
            <person name="O'Malley M.A."/>
            <person name="Stajich J.E."/>
            <person name="Spatafora J.W."/>
            <person name="Visel A."/>
            <person name="Grigoriev I.V."/>
        </authorList>
    </citation>
    <scope>NUCLEOTIDE SEQUENCE [LARGE SCALE GENOMIC DNA]</scope>
    <source>
        <strain evidence="2 3">NRRL 2496</strain>
    </source>
</reference>
<evidence type="ECO:0000313" key="2">
    <source>
        <dbReference type="EMBL" id="ORY98842.1"/>
    </source>
</evidence>
<feature type="compositionally biased region" description="Basic and acidic residues" evidence="1">
    <location>
        <begin position="175"/>
        <end position="187"/>
    </location>
</feature>
<comment type="caution">
    <text evidence="2">The sequence shown here is derived from an EMBL/GenBank/DDBJ whole genome shotgun (WGS) entry which is preliminary data.</text>
</comment>
<gene>
    <name evidence="2" type="ORF">BCR43DRAFT_209173</name>
</gene>
<proteinExistence type="predicted"/>
<protein>
    <submittedName>
        <fullName evidence="2">Uncharacterized protein</fullName>
    </submittedName>
</protein>
<sequence length="267" mass="29533">MRSSIANPPFRPVLASAEDTSHFSVTQPASELEFPPCDAIQPVQRELWRHLPFLGYYYDARQKSGTRKEQLETAEHEPSDIAMSSQAEQPPAVKEHLTHSSSCALSSNLTSGTERLGHRLSLSRTPSSSSSASTASSSSLSSSSAVPLTPPSPLKTSPHSHSSASPRGLQAQETFQERLRRQREARQRMSSQVDGMRRKLDAFAQLLENEQCRRDMEFLECASQVMATLDPLLSTYPKQKQETFSNKRIQPGVASILSTFSRKTDGL</sequence>
<keyword evidence="3" id="KW-1185">Reference proteome</keyword>
<organism evidence="2 3">
    <name type="scientific">Syncephalastrum racemosum</name>
    <name type="common">Filamentous fungus</name>
    <dbReference type="NCBI Taxonomy" id="13706"/>
    <lineage>
        <taxon>Eukaryota</taxon>
        <taxon>Fungi</taxon>
        <taxon>Fungi incertae sedis</taxon>
        <taxon>Mucoromycota</taxon>
        <taxon>Mucoromycotina</taxon>
        <taxon>Mucoromycetes</taxon>
        <taxon>Mucorales</taxon>
        <taxon>Syncephalastraceae</taxon>
        <taxon>Syncephalastrum</taxon>
    </lineage>
</organism>
<evidence type="ECO:0000313" key="3">
    <source>
        <dbReference type="Proteomes" id="UP000242180"/>
    </source>
</evidence>
<name>A0A1X2HIJ7_SYNRA</name>
<dbReference type="InParanoid" id="A0A1X2HIJ7"/>
<evidence type="ECO:0000256" key="1">
    <source>
        <dbReference type="SAM" id="MobiDB-lite"/>
    </source>
</evidence>
<dbReference type="Proteomes" id="UP000242180">
    <property type="component" value="Unassembled WGS sequence"/>
</dbReference>
<feature type="region of interest" description="Disordered" evidence="1">
    <location>
        <begin position="67"/>
        <end position="193"/>
    </location>
</feature>
<feature type="compositionally biased region" description="Low complexity" evidence="1">
    <location>
        <begin position="120"/>
        <end position="147"/>
    </location>
</feature>
<feature type="compositionally biased region" description="Low complexity" evidence="1">
    <location>
        <begin position="154"/>
        <end position="163"/>
    </location>
</feature>
<feature type="compositionally biased region" description="Low complexity" evidence="1">
    <location>
        <begin position="99"/>
        <end position="111"/>
    </location>
</feature>
<feature type="compositionally biased region" description="Basic and acidic residues" evidence="1">
    <location>
        <begin position="67"/>
        <end position="79"/>
    </location>
</feature>
<dbReference type="AlphaFoldDB" id="A0A1X2HIJ7"/>